<name>A0ABS7T5G0_9GAMM</name>
<evidence type="ECO:0000313" key="2">
    <source>
        <dbReference type="Proteomes" id="UP001430954"/>
    </source>
</evidence>
<accession>A0ABS7T5G0</accession>
<reference evidence="1 2" key="1">
    <citation type="submission" date="2021-09" db="EMBL/GenBank/DDBJ databases">
        <title>Lysobacter sp. 13A isolated from the river sediment.</title>
        <authorList>
            <person name="Liu H."/>
            <person name="Li S."/>
            <person name="Mao S."/>
        </authorList>
    </citation>
    <scope>NUCLEOTIDE SEQUENCE [LARGE SCALE GENOMIC DNA]</scope>
    <source>
        <strain evidence="1 2">13A</strain>
    </source>
</reference>
<gene>
    <name evidence="1" type="ORF">K6753_06165</name>
</gene>
<organism evidence="1 2">
    <name type="scientific">Novilysobacter selenitireducens</name>
    <dbReference type="NCBI Taxonomy" id="2872639"/>
    <lineage>
        <taxon>Bacteria</taxon>
        <taxon>Pseudomonadati</taxon>
        <taxon>Pseudomonadota</taxon>
        <taxon>Gammaproteobacteria</taxon>
        <taxon>Lysobacterales</taxon>
        <taxon>Lysobacteraceae</taxon>
        <taxon>Novilysobacter</taxon>
    </lineage>
</organism>
<dbReference type="Pfam" id="PF13557">
    <property type="entry name" value="Phenol_MetA_deg"/>
    <property type="match status" value="1"/>
</dbReference>
<keyword evidence="2" id="KW-1185">Reference proteome</keyword>
<dbReference type="InterPro" id="IPR025737">
    <property type="entry name" value="FApF"/>
</dbReference>
<protein>
    <submittedName>
        <fullName evidence="1">Transporter</fullName>
    </submittedName>
</protein>
<comment type="caution">
    <text evidence="1">The sequence shown here is derived from an EMBL/GenBank/DDBJ whole genome shotgun (WGS) entry which is preliminary data.</text>
</comment>
<sequence>MAGTAAHAQDGSDADALAKQLSNPVASLVSVPFQFNADYGYDGGGERYLLNIQPVIPMSIGPDWNLITRVIVPVVHQDDVFGPSGTQTGLGDITPTLFFSPKQPTAGGLVWGVGPVFLLPTATDDLLGADQWAAGPSAVMLKQTGSWTVGLLANHLWSLAGDDDRSDISTTFLQPFLTRSFPGGRTLTFNLESSYNWKTDDATVPLNITYSKVTQWGGQLVSVAGGGRVYVEAPDGGPEWGLRLQLTLLYPKQ</sequence>
<dbReference type="Proteomes" id="UP001430954">
    <property type="component" value="Unassembled WGS sequence"/>
</dbReference>
<proteinExistence type="predicted"/>
<evidence type="ECO:0000313" key="1">
    <source>
        <dbReference type="EMBL" id="MBZ4039116.1"/>
    </source>
</evidence>
<dbReference type="EMBL" id="JAINZW010000002">
    <property type="protein sequence ID" value="MBZ4039116.1"/>
    <property type="molecule type" value="Genomic_DNA"/>
</dbReference>